<organism evidence="2 3">
    <name type="scientific">Romanomermis culicivorax</name>
    <name type="common">Nematode worm</name>
    <dbReference type="NCBI Taxonomy" id="13658"/>
    <lineage>
        <taxon>Eukaryota</taxon>
        <taxon>Metazoa</taxon>
        <taxon>Ecdysozoa</taxon>
        <taxon>Nematoda</taxon>
        <taxon>Enoplea</taxon>
        <taxon>Dorylaimia</taxon>
        <taxon>Mermithida</taxon>
        <taxon>Mermithoidea</taxon>
        <taxon>Mermithidae</taxon>
        <taxon>Romanomermis</taxon>
    </lineage>
</organism>
<proteinExistence type="predicted"/>
<name>A0A915IL02_ROMCU</name>
<protein>
    <submittedName>
        <fullName evidence="3">Uncharacterized protein</fullName>
    </submittedName>
</protein>
<sequence>MYAQHRIIYRYGRREKSEKEKIKEIQKNKDNEENTKRNGGEKSINFDQKRTKTTCTCDRHSKMIFGLNSFKETKKAFSNENNIPCTTTKNDEILQWLKNQNIAHDESQMKKRLLSVIRKYRMQYPKKYYLEEQAEKWGR</sequence>
<evidence type="ECO:0000256" key="1">
    <source>
        <dbReference type="SAM" id="MobiDB-lite"/>
    </source>
</evidence>
<evidence type="ECO:0000313" key="2">
    <source>
        <dbReference type="Proteomes" id="UP000887565"/>
    </source>
</evidence>
<dbReference type="Proteomes" id="UP000887565">
    <property type="component" value="Unplaced"/>
</dbReference>
<dbReference type="AlphaFoldDB" id="A0A915IL02"/>
<dbReference type="WBParaSite" id="nRc.2.0.1.t14495-RA">
    <property type="protein sequence ID" value="nRc.2.0.1.t14495-RA"/>
    <property type="gene ID" value="nRc.2.0.1.g14495"/>
</dbReference>
<accession>A0A915IL02</accession>
<evidence type="ECO:0000313" key="3">
    <source>
        <dbReference type="WBParaSite" id="nRc.2.0.1.t14495-RA"/>
    </source>
</evidence>
<keyword evidence="2" id="KW-1185">Reference proteome</keyword>
<feature type="region of interest" description="Disordered" evidence="1">
    <location>
        <begin position="16"/>
        <end position="47"/>
    </location>
</feature>
<reference evidence="3" key="1">
    <citation type="submission" date="2022-11" db="UniProtKB">
        <authorList>
            <consortium name="WormBaseParasite"/>
        </authorList>
    </citation>
    <scope>IDENTIFICATION</scope>
</reference>
<feature type="compositionally biased region" description="Basic and acidic residues" evidence="1">
    <location>
        <begin position="16"/>
        <end position="40"/>
    </location>
</feature>